<evidence type="ECO:0000313" key="3">
    <source>
        <dbReference type="Proteomes" id="UP000316298"/>
    </source>
</evidence>
<feature type="compositionally biased region" description="Polar residues" evidence="1">
    <location>
        <begin position="1"/>
        <end position="15"/>
    </location>
</feature>
<feature type="region of interest" description="Disordered" evidence="1">
    <location>
        <begin position="1"/>
        <end position="20"/>
    </location>
</feature>
<accession>A0A542EQ45</accession>
<dbReference type="EMBL" id="VFMM01000001">
    <property type="protein sequence ID" value="TQJ17449.1"/>
    <property type="molecule type" value="Genomic_DNA"/>
</dbReference>
<dbReference type="AlphaFoldDB" id="A0A542EQ45"/>
<feature type="region of interest" description="Disordered" evidence="1">
    <location>
        <begin position="334"/>
        <end position="384"/>
    </location>
</feature>
<gene>
    <name evidence="2" type="ORF">FB475_1567</name>
</gene>
<proteinExistence type="predicted"/>
<sequence>MTNTPSEGPATTGTRALTPDETLIATRVETLVAQRLAAQARADELRRRSLAGRARRVAPYAAVAAVGAATEPGQQVLSAAGDAAVTAGQGIADAGVAVGDAAVSAGEAVGDAAVTAGQAVGDAAVTAGEAVGHAAEAVGREAAHIGQEIGQGATDAYNASVHGVEQAAGAVADTATSAWDSTVQGVQGAASAVSGWAVETWHSASDAVTTAAHAVGSWAAQYGDQIAAHPGNAAVTAGLGAAAVVAATPALRQGVGNAIKAVSRWARDAPGEIAQKARSLAVGAMLTYNNLRGIDSNRGESAKATHQAVAEANQITGGDRPLPSVAEVREALAAPGSDPALAPAGGKQPEAAVQTGQGTQGQGAAERTGAAVDPKTKNGPAQGL</sequence>
<dbReference type="Proteomes" id="UP000316298">
    <property type="component" value="Unassembled WGS sequence"/>
</dbReference>
<name>A0A542EQ45_9ACTN</name>
<reference evidence="2 3" key="1">
    <citation type="submission" date="2019-06" db="EMBL/GenBank/DDBJ databases">
        <title>Sequencing the genomes of 1000 actinobacteria strains.</title>
        <authorList>
            <person name="Klenk H.-P."/>
        </authorList>
    </citation>
    <scope>NUCLEOTIDE SEQUENCE [LARGE SCALE GENOMIC DNA]</scope>
    <source>
        <strain evidence="2 3">DSM 17305</strain>
    </source>
</reference>
<organism evidence="2 3">
    <name type="scientific">Kribbella jejuensis</name>
    <dbReference type="NCBI Taxonomy" id="236068"/>
    <lineage>
        <taxon>Bacteria</taxon>
        <taxon>Bacillati</taxon>
        <taxon>Actinomycetota</taxon>
        <taxon>Actinomycetes</taxon>
        <taxon>Propionibacteriales</taxon>
        <taxon>Kribbellaceae</taxon>
        <taxon>Kribbella</taxon>
    </lineage>
</organism>
<protein>
    <submittedName>
        <fullName evidence="2">Uncharacterized protein</fullName>
    </submittedName>
</protein>
<evidence type="ECO:0000313" key="2">
    <source>
        <dbReference type="EMBL" id="TQJ17449.1"/>
    </source>
</evidence>
<dbReference type="RefSeq" id="WP_141853888.1">
    <property type="nucleotide sequence ID" value="NZ_BAAAKA010000012.1"/>
</dbReference>
<comment type="caution">
    <text evidence="2">The sequence shown here is derived from an EMBL/GenBank/DDBJ whole genome shotgun (WGS) entry which is preliminary data.</text>
</comment>
<feature type="compositionally biased region" description="Low complexity" evidence="1">
    <location>
        <begin position="351"/>
        <end position="371"/>
    </location>
</feature>
<evidence type="ECO:0000256" key="1">
    <source>
        <dbReference type="SAM" id="MobiDB-lite"/>
    </source>
</evidence>
<keyword evidence="3" id="KW-1185">Reference proteome</keyword>